<gene>
    <name evidence="1" type="ORF">PHPALM_6051</name>
</gene>
<dbReference type="AlphaFoldDB" id="A0A2P4YFX6"/>
<name>A0A2P4YFX6_9STRA</name>
<evidence type="ECO:0000313" key="1">
    <source>
        <dbReference type="EMBL" id="POM76691.1"/>
    </source>
</evidence>
<evidence type="ECO:0000313" key="2">
    <source>
        <dbReference type="Proteomes" id="UP000237271"/>
    </source>
</evidence>
<dbReference type="OrthoDB" id="2976553at2759"/>
<reference evidence="1 2" key="1">
    <citation type="journal article" date="2017" name="Genome Biol. Evol.">
        <title>Phytophthora megakarya and P. palmivora, closely related causal agents of cacao black pod rot, underwent increases in genome sizes and gene numbers by different mechanisms.</title>
        <authorList>
            <person name="Ali S.S."/>
            <person name="Shao J."/>
            <person name="Lary D.J."/>
            <person name="Kronmiller B."/>
            <person name="Shen D."/>
            <person name="Strem M.D."/>
            <person name="Amoako-Attah I."/>
            <person name="Akrofi A.Y."/>
            <person name="Begoude B.A."/>
            <person name="Ten Hoopen G.M."/>
            <person name="Coulibaly K."/>
            <person name="Kebe B.I."/>
            <person name="Melnick R.L."/>
            <person name="Guiltinan M.J."/>
            <person name="Tyler B.M."/>
            <person name="Meinhardt L.W."/>
            <person name="Bailey B.A."/>
        </authorList>
    </citation>
    <scope>NUCLEOTIDE SEQUENCE [LARGE SCALE GENOMIC DNA]</scope>
    <source>
        <strain evidence="2">sbr112.9</strain>
    </source>
</reference>
<dbReference type="Proteomes" id="UP000237271">
    <property type="component" value="Unassembled WGS sequence"/>
</dbReference>
<comment type="caution">
    <text evidence="1">The sequence shown here is derived from an EMBL/GenBank/DDBJ whole genome shotgun (WGS) entry which is preliminary data.</text>
</comment>
<accession>A0A2P4YFX6</accession>
<protein>
    <submittedName>
        <fullName evidence="1">RxLR effector candidate protein</fullName>
    </submittedName>
</protein>
<proteinExistence type="predicted"/>
<sequence>MSTRAGQVTTRCCANLPAVVPIRASNLALLRKPTTSIDVGNVIFARIIRMKPSEEQGLSLFPGTEFETCPMLAMALAMLPPHQRISSTTYPICNTKLQSLSPDVPLLDILDHPVDTTGLGAPSAAGAEKTPTVYSHVNCVLDRIPAVAGVTAALTSRSFRRGGGHNTSMRRPHGAVDVRQWRLEHEHNEQWLQLYLQHQQRRSDGQQDTQLTRYQHKRGNPGLAFVRLAYKEHDFQLPAPPVQHMPQIYKLHSTTLAKLSLMCSPRAPLPTAEAPER</sequence>
<dbReference type="EMBL" id="NCKW01003403">
    <property type="protein sequence ID" value="POM76691.1"/>
    <property type="molecule type" value="Genomic_DNA"/>
</dbReference>
<organism evidence="1 2">
    <name type="scientific">Phytophthora palmivora</name>
    <dbReference type="NCBI Taxonomy" id="4796"/>
    <lineage>
        <taxon>Eukaryota</taxon>
        <taxon>Sar</taxon>
        <taxon>Stramenopiles</taxon>
        <taxon>Oomycota</taxon>
        <taxon>Peronosporomycetes</taxon>
        <taxon>Peronosporales</taxon>
        <taxon>Peronosporaceae</taxon>
        <taxon>Phytophthora</taxon>
    </lineage>
</organism>
<keyword evidence="2" id="KW-1185">Reference proteome</keyword>